<gene>
    <name evidence="2" type="ORF">SELMODRAFT_402084</name>
</gene>
<name>D8QPJ0_SELML</name>
<dbReference type="AlphaFoldDB" id="D8QPJ0"/>
<evidence type="ECO:0000313" key="3">
    <source>
        <dbReference type="Proteomes" id="UP000001514"/>
    </source>
</evidence>
<dbReference type="Pfam" id="PF00450">
    <property type="entry name" value="Peptidase_S10"/>
    <property type="match status" value="1"/>
</dbReference>
<accession>D8QPJ0</accession>
<dbReference type="HOGENOM" id="CLU_1505911_0_0_1"/>
<dbReference type="Gramene" id="EFJ38288">
    <property type="protein sequence ID" value="EFJ38288"/>
    <property type="gene ID" value="SELMODRAFT_402084"/>
</dbReference>
<organism evidence="3">
    <name type="scientific">Selaginella moellendorffii</name>
    <name type="common">Spikemoss</name>
    <dbReference type="NCBI Taxonomy" id="88036"/>
    <lineage>
        <taxon>Eukaryota</taxon>
        <taxon>Viridiplantae</taxon>
        <taxon>Streptophyta</taxon>
        <taxon>Embryophyta</taxon>
        <taxon>Tracheophyta</taxon>
        <taxon>Lycopodiopsida</taxon>
        <taxon>Selaginellales</taxon>
        <taxon>Selaginellaceae</taxon>
        <taxon>Selaginella</taxon>
    </lineage>
</organism>
<evidence type="ECO:0000313" key="2">
    <source>
        <dbReference type="EMBL" id="EFJ38288.1"/>
    </source>
</evidence>
<dbReference type="Proteomes" id="UP000001514">
    <property type="component" value="Unassembled WGS sequence"/>
</dbReference>
<reference evidence="2 3" key="1">
    <citation type="journal article" date="2011" name="Science">
        <title>The Selaginella genome identifies genetic changes associated with the evolution of vascular plants.</title>
        <authorList>
            <person name="Banks J.A."/>
            <person name="Nishiyama T."/>
            <person name="Hasebe M."/>
            <person name="Bowman J.L."/>
            <person name="Gribskov M."/>
            <person name="dePamphilis C."/>
            <person name="Albert V.A."/>
            <person name="Aono N."/>
            <person name="Aoyama T."/>
            <person name="Ambrose B.A."/>
            <person name="Ashton N.W."/>
            <person name="Axtell M.J."/>
            <person name="Barker E."/>
            <person name="Barker M.S."/>
            <person name="Bennetzen J.L."/>
            <person name="Bonawitz N.D."/>
            <person name="Chapple C."/>
            <person name="Cheng C."/>
            <person name="Correa L.G."/>
            <person name="Dacre M."/>
            <person name="DeBarry J."/>
            <person name="Dreyer I."/>
            <person name="Elias M."/>
            <person name="Engstrom E.M."/>
            <person name="Estelle M."/>
            <person name="Feng L."/>
            <person name="Finet C."/>
            <person name="Floyd S.K."/>
            <person name="Frommer W.B."/>
            <person name="Fujita T."/>
            <person name="Gramzow L."/>
            <person name="Gutensohn M."/>
            <person name="Harholt J."/>
            <person name="Hattori M."/>
            <person name="Heyl A."/>
            <person name="Hirai T."/>
            <person name="Hiwatashi Y."/>
            <person name="Ishikawa M."/>
            <person name="Iwata M."/>
            <person name="Karol K.G."/>
            <person name="Koehler B."/>
            <person name="Kolukisaoglu U."/>
            <person name="Kubo M."/>
            <person name="Kurata T."/>
            <person name="Lalonde S."/>
            <person name="Li K."/>
            <person name="Li Y."/>
            <person name="Litt A."/>
            <person name="Lyons E."/>
            <person name="Manning G."/>
            <person name="Maruyama T."/>
            <person name="Michael T.P."/>
            <person name="Mikami K."/>
            <person name="Miyazaki S."/>
            <person name="Morinaga S."/>
            <person name="Murata T."/>
            <person name="Mueller-Roeber B."/>
            <person name="Nelson D.R."/>
            <person name="Obara M."/>
            <person name="Oguri Y."/>
            <person name="Olmstead R.G."/>
            <person name="Onodera N."/>
            <person name="Petersen B.L."/>
            <person name="Pils B."/>
            <person name="Prigge M."/>
            <person name="Rensing S.A."/>
            <person name="Riano-Pachon D.M."/>
            <person name="Roberts A.W."/>
            <person name="Sato Y."/>
            <person name="Scheller H.V."/>
            <person name="Schulz B."/>
            <person name="Schulz C."/>
            <person name="Shakirov E.V."/>
            <person name="Shibagaki N."/>
            <person name="Shinohara N."/>
            <person name="Shippen D.E."/>
            <person name="Soerensen I."/>
            <person name="Sotooka R."/>
            <person name="Sugimoto N."/>
            <person name="Sugita M."/>
            <person name="Sumikawa N."/>
            <person name="Tanurdzic M."/>
            <person name="Theissen G."/>
            <person name="Ulvskov P."/>
            <person name="Wakazuki S."/>
            <person name="Weng J.K."/>
            <person name="Willats W.W."/>
            <person name="Wipf D."/>
            <person name="Wolf P.G."/>
            <person name="Yang L."/>
            <person name="Zimmer A.D."/>
            <person name="Zhu Q."/>
            <person name="Mitros T."/>
            <person name="Hellsten U."/>
            <person name="Loque D."/>
            <person name="Otillar R."/>
            <person name="Salamov A."/>
            <person name="Schmutz J."/>
            <person name="Shapiro H."/>
            <person name="Lindquist E."/>
            <person name="Lucas S."/>
            <person name="Rokhsar D."/>
            <person name="Grigoriev I.V."/>
        </authorList>
    </citation>
    <scope>NUCLEOTIDE SEQUENCE [LARGE SCALE GENOMIC DNA]</scope>
</reference>
<evidence type="ECO:0000256" key="1">
    <source>
        <dbReference type="ARBA" id="ARBA00009431"/>
    </source>
</evidence>
<dbReference type="InParanoid" id="D8QPJ0"/>
<dbReference type="GO" id="GO:0004185">
    <property type="term" value="F:serine-type carboxypeptidase activity"/>
    <property type="evidence" value="ECO:0007669"/>
    <property type="project" value="InterPro"/>
</dbReference>
<dbReference type="EMBL" id="GL377565">
    <property type="protein sequence ID" value="EFJ38288.1"/>
    <property type="molecule type" value="Genomic_DNA"/>
</dbReference>
<comment type="similarity">
    <text evidence="1">Belongs to the peptidase S10 family.</text>
</comment>
<dbReference type="Gene3D" id="3.40.50.1820">
    <property type="entry name" value="alpha/beta hydrolase"/>
    <property type="match status" value="1"/>
</dbReference>
<protein>
    <submittedName>
        <fullName evidence="2">Uncharacterized protein</fullName>
    </submittedName>
</protein>
<keyword evidence="3" id="KW-1185">Reference proteome</keyword>
<dbReference type="InterPro" id="IPR001563">
    <property type="entry name" value="Peptidase_S10"/>
</dbReference>
<sequence length="179" mass="20261">MPCPSLSETWTIMKDTKATLVELYSLNIVRQDCITHIQYKHTLKMLTHSTIEIKKLFLNNKGNHYKVPVAPQLCMVLFANVLFLESPTGVGFSDPSTSITLRFPGDNTARGSYMSLERWLEQTRTEISTSLVKVMRSLFVMSYLGSPFVLTASVNSGDVDSVASRYSLKLNISKPWYPW</sequence>
<dbReference type="GO" id="GO:0006508">
    <property type="term" value="P:proteolysis"/>
    <property type="evidence" value="ECO:0007669"/>
    <property type="project" value="InterPro"/>
</dbReference>
<dbReference type="InterPro" id="IPR029058">
    <property type="entry name" value="AB_hydrolase_fold"/>
</dbReference>
<proteinExistence type="inferred from homology"/>
<dbReference type="KEGG" id="smo:SELMODRAFT_402084"/>
<dbReference type="SUPFAM" id="SSF53474">
    <property type="entry name" value="alpha/beta-Hydrolases"/>
    <property type="match status" value="1"/>
</dbReference>